<keyword evidence="8" id="KW-0641">Proline biosynthesis</keyword>
<dbReference type="Gene3D" id="3.40.605.10">
    <property type="entry name" value="Aldehyde Dehydrogenase, Chain A, domain 1"/>
    <property type="match status" value="1"/>
</dbReference>
<keyword evidence="16" id="KW-0560">Oxidoreductase</keyword>
<dbReference type="Pfam" id="PF00696">
    <property type="entry name" value="AA_kinase"/>
    <property type="match status" value="1"/>
</dbReference>
<evidence type="ECO:0000256" key="14">
    <source>
        <dbReference type="ARBA" id="ARBA00022857"/>
    </source>
</evidence>
<dbReference type="Gene3D" id="1.20.1070.10">
    <property type="entry name" value="Rhodopsin 7-helix transmembrane proteins"/>
    <property type="match status" value="1"/>
</dbReference>
<dbReference type="InterPro" id="IPR000965">
    <property type="entry name" value="GPR_dom"/>
</dbReference>
<evidence type="ECO:0000256" key="2">
    <source>
        <dbReference type="ARBA" id="ARBA00004985"/>
    </source>
</evidence>
<reference evidence="24 25" key="2">
    <citation type="journal article" date="2022" name="Mol. Biol. Evol.">
        <title>Comparative Genomics Reveals Insights into the Divergent Evolution of Astigmatic Mites and Household Pest Adaptations.</title>
        <authorList>
            <person name="Xiong Q."/>
            <person name="Wan A.T."/>
            <person name="Liu X."/>
            <person name="Fung C.S."/>
            <person name="Xiao X."/>
            <person name="Malainual N."/>
            <person name="Hou J."/>
            <person name="Wang L."/>
            <person name="Wang M."/>
            <person name="Yang K.Y."/>
            <person name="Cui Y."/>
            <person name="Leung E.L."/>
            <person name="Nong W."/>
            <person name="Shin S.K."/>
            <person name="Au S.W."/>
            <person name="Jeong K.Y."/>
            <person name="Chew F.T."/>
            <person name="Hui J.H."/>
            <person name="Leung T.F."/>
            <person name="Tungtrongchitr A."/>
            <person name="Zhong N."/>
            <person name="Liu Z."/>
            <person name="Tsui S.K."/>
        </authorList>
    </citation>
    <scope>NUCLEOTIDE SEQUENCE [LARGE SCALE GENOMIC DNA]</scope>
    <source>
        <strain evidence="24">Derp</strain>
    </source>
</reference>
<comment type="catalytic activity">
    <reaction evidence="19">
        <text>L-glutamate 5-semialdehyde + phosphate + NADP(+) = L-glutamyl 5-phosphate + NADPH + H(+)</text>
        <dbReference type="Rhea" id="RHEA:19541"/>
        <dbReference type="ChEBI" id="CHEBI:15378"/>
        <dbReference type="ChEBI" id="CHEBI:43474"/>
        <dbReference type="ChEBI" id="CHEBI:57783"/>
        <dbReference type="ChEBI" id="CHEBI:58066"/>
        <dbReference type="ChEBI" id="CHEBI:58274"/>
        <dbReference type="ChEBI" id="CHEBI:58349"/>
        <dbReference type="EC" id="1.2.1.41"/>
    </reaction>
</comment>
<name>A0ABQ8J6F3_DERPT</name>
<gene>
    <name evidence="24" type="ORF">DERP_010716</name>
</gene>
<comment type="similarity">
    <text evidence="6">Belongs to the G-protein coupled receptor 1 family.</text>
</comment>
<evidence type="ECO:0000256" key="9">
    <source>
        <dbReference type="ARBA" id="ARBA00022679"/>
    </source>
</evidence>
<keyword evidence="11" id="KW-0547">Nucleotide-binding</keyword>
<dbReference type="Gene3D" id="3.40.309.10">
    <property type="entry name" value="Aldehyde Dehydrogenase, Chain A, domain 2"/>
    <property type="match status" value="1"/>
</dbReference>
<dbReference type="Pfam" id="PF00001">
    <property type="entry name" value="7tm_1"/>
    <property type="match status" value="1"/>
</dbReference>
<evidence type="ECO:0000256" key="11">
    <source>
        <dbReference type="ARBA" id="ARBA00022741"/>
    </source>
</evidence>
<comment type="pathway">
    <text evidence="2">Amino-acid biosynthesis; L-proline biosynthesis; L-glutamate 5-semialdehyde from L-glutamate: step 2/2.</text>
</comment>
<evidence type="ECO:0000313" key="25">
    <source>
        <dbReference type="Proteomes" id="UP000887458"/>
    </source>
</evidence>
<evidence type="ECO:0000256" key="4">
    <source>
        <dbReference type="ARBA" id="ARBA00006300"/>
    </source>
</evidence>
<dbReference type="SUPFAM" id="SSF81321">
    <property type="entry name" value="Family A G protein-coupled receptor-like"/>
    <property type="match status" value="1"/>
</dbReference>
<dbReference type="NCBIfam" id="TIGR01027">
    <property type="entry name" value="proB"/>
    <property type="match status" value="1"/>
</dbReference>
<dbReference type="Pfam" id="PF00171">
    <property type="entry name" value="Aldedh"/>
    <property type="match status" value="1"/>
</dbReference>
<dbReference type="InterPro" id="IPR001057">
    <property type="entry name" value="Glu/AcGlu_kinase"/>
</dbReference>
<reference evidence="24 25" key="1">
    <citation type="journal article" date="2018" name="J. Allergy Clin. Immunol.">
        <title>High-quality assembly of Dermatophagoides pteronyssinus genome and transcriptome reveals a wide range of novel allergens.</title>
        <authorList>
            <person name="Liu X.Y."/>
            <person name="Yang K.Y."/>
            <person name="Wang M.Q."/>
            <person name="Kwok J.S."/>
            <person name="Zeng X."/>
            <person name="Yang Z."/>
            <person name="Xiao X.J."/>
            <person name="Lau C.P."/>
            <person name="Li Y."/>
            <person name="Huang Z.M."/>
            <person name="Ba J.G."/>
            <person name="Yim A.K."/>
            <person name="Ouyang C.Y."/>
            <person name="Ngai S.M."/>
            <person name="Chan T.F."/>
            <person name="Leung E.L."/>
            <person name="Liu L."/>
            <person name="Liu Z.G."/>
            <person name="Tsui S.K."/>
        </authorList>
    </citation>
    <scope>NUCLEOTIDE SEQUENCE [LARGE SCALE GENOMIC DNA]</scope>
    <source>
        <strain evidence="24">Derp</strain>
    </source>
</reference>
<evidence type="ECO:0000256" key="10">
    <source>
        <dbReference type="ARBA" id="ARBA00022692"/>
    </source>
</evidence>
<dbReference type="NCBIfam" id="TIGR00407">
    <property type="entry name" value="proA"/>
    <property type="match status" value="1"/>
</dbReference>
<feature type="transmembrane region" description="Helical" evidence="22">
    <location>
        <begin position="207"/>
        <end position="228"/>
    </location>
</feature>
<dbReference type="InterPro" id="IPR000276">
    <property type="entry name" value="GPCR_Rhodpsn"/>
</dbReference>
<keyword evidence="7" id="KW-0028">Amino-acid biosynthesis</keyword>
<dbReference type="InterPro" id="IPR041744">
    <property type="entry name" value="G5K_ProBA"/>
</dbReference>
<dbReference type="InterPro" id="IPR005715">
    <property type="entry name" value="Glu_5kinase/COase_Synthase"/>
</dbReference>
<evidence type="ECO:0000256" key="20">
    <source>
        <dbReference type="ARBA" id="ARBA00049141"/>
    </source>
</evidence>
<dbReference type="InterPro" id="IPR016162">
    <property type="entry name" value="Ald_DH_N"/>
</dbReference>
<feature type="transmembrane region" description="Helical" evidence="22">
    <location>
        <begin position="32"/>
        <end position="50"/>
    </location>
</feature>
<dbReference type="InterPro" id="IPR015590">
    <property type="entry name" value="Aldehyde_DH_dom"/>
</dbReference>
<dbReference type="InterPro" id="IPR020593">
    <property type="entry name" value="G-glutamylP_reductase_CS"/>
</dbReference>
<comment type="similarity">
    <text evidence="4">In the C-terminal section; belongs to the gamma-glutamyl phosphate reductase family.</text>
</comment>
<keyword evidence="17 22" id="KW-0472">Membrane</keyword>
<protein>
    <recommendedName>
        <fullName evidence="23">G-protein coupled receptors family 1 profile domain-containing protein</fullName>
    </recommendedName>
</protein>
<dbReference type="NCBIfam" id="NF001221">
    <property type="entry name" value="PRK00197.1"/>
    <property type="match status" value="1"/>
</dbReference>
<feature type="compositionally biased region" description="Low complexity" evidence="21">
    <location>
        <begin position="172"/>
        <end position="191"/>
    </location>
</feature>
<keyword evidence="14" id="KW-0521">NADP</keyword>
<dbReference type="CDD" id="cd07079">
    <property type="entry name" value="ALDH_F18-19_ProA-GPR"/>
    <property type="match status" value="1"/>
</dbReference>
<dbReference type="SUPFAM" id="SSF53720">
    <property type="entry name" value="ALDH-like"/>
    <property type="match status" value="1"/>
</dbReference>
<keyword evidence="18" id="KW-0511">Multifunctional enzyme</keyword>
<dbReference type="Proteomes" id="UP000887458">
    <property type="component" value="Unassembled WGS sequence"/>
</dbReference>
<dbReference type="SUPFAM" id="SSF53633">
    <property type="entry name" value="Carbamate kinase-like"/>
    <property type="match status" value="1"/>
</dbReference>
<evidence type="ECO:0000256" key="22">
    <source>
        <dbReference type="SAM" id="Phobius"/>
    </source>
</evidence>
<dbReference type="EMBL" id="NJHN03000065">
    <property type="protein sequence ID" value="KAH9418163.1"/>
    <property type="molecule type" value="Genomic_DNA"/>
</dbReference>
<evidence type="ECO:0000256" key="15">
    <source>
        <dbReference type="ARBA" id="ARBA00022989"/>
    </source>
</evidence>
<dbReference type="InterPro" id="IPR016161">
    <property type="entry name" value="Ald_DH/histidinol_DH"/>
</dbReference>
<keyword evidence="25" id="KW-1185">Reference proteome</keyword>
<keyword evidence="9" id="KW-0808">Transferase</keyword>
<dbReference type="InterPro" id="IPR016163">
    <property type="entry name" value="Ald_DH_C"/>
</dbReference>
<feature type="transmembrane region" description="Helical" evidence="22">
    <location>
        <begin position="120"/>
        <end position="144"/>
    </location>
</feature>
<evidence type="ECO:0000256" key="12">
    <source>
        <dbReference type="ARBA" id="ARBA00022777"/>
    </source>
</evidence>
<evidence type="ECO:0000256" key="13">
    <source>
        <dbReference type="ARBA" id="ARBA00022840"/>
    </source>
</evidence>
<dbReference type="PRINTS" id="PR00474">
    <property type="entry name" value="GLU5KINASE"/>
</dbReference>
<dbReference type="Gene3D" id="3.40.1160.10">
    <property type="entry name" value="Acetylglutamate kinase-like"/>
    <property type="match status" value="1"/>
</dbReference>
<dbReference type="PROSITE" id="PS00902">
    <property type="entry name" value="GLUTAMATE_5_KINASE"/>
    <property type="match status" value="1"/>
</dbReference>
<keyword evidence="13" id="KW-0067">ATP-binding</keyword>
<evidence type="ECO:0000313" key="24">
    <source>
        <dbReference type="EMBL" id="KAH9418163.1"/>
    </source>
</evidence>
<accession>A0ABQ8J6F3</accession>
<keyword evidence="15 22" id="KW-1133">Transmembrane helix</keyword>
<comment type="catalytic activity">
    <reaction evidence="20">
        <text>L-glutamate + ATP = L-glutamyl 5-phosphate + ADP</text>
        <dbReference type="Rhea" id="RHEA:14877"/>
        <dbReference type="ChEBI" id="CHEBI:29985"/>
        <dbReference type="ChEBI" id="CHEBI:30616"/>
        <dbReference type="ChEBI" id="CHEBI:58274"/>
        <dbReference type="ChEBI" id="CHEBI:456216"/>
        <dbReference type="EC" id="2.7.2.11"/>
    </reaction>
</comment>
<evidence type="ECO:0000256" key="7">
    <source>
        <dbReference type="ARBA" id="ARBA00022605"/>
    </source>
</evidence>
<comment type="pathway">
    <text evidence="3">Amino-acid biosynthesis; L-proline biosynthesis; L-glutamate 5-semialdehyde from L-glutamate: step 1/2.</text>
</comment>
<evidence type="ECO:0000256" key="21">
    <source>
        <dbReference type="SAM" id="MobiDB-lite"/>
    </source>
</evidence>
<comment type="caution">
    <text evidence="24">The sequence shown here is derived from an EMBL/GenBank/DDBJ whole genome shotgun (WGS) entry which is preliminary data.</text>
</comment>
<comment type="similarity">
    <text evidence="5">In the N-terminal section; belongs to the glutamate 5-kinase family.</text>
</comment>
<keyword evidence="10 22" id="KW-0812">Transmembrane</keyword>
<evidence type="ECO:0000256" key="3">
    <source>
        <dbReference type="ARBA" id="ARBA00005185"/>
    </source>
</evidence>
<dbReference type="HAMAP" id="MF_00412">
    <property type="entry name" value="ProA"/>
    <property type="match status" value="1"/>
</dbReference>
<keyword evidence="12" id="KW-0418">Kinase</keyword>
<evidence type="ECO:0000256" key="5">
    <source>
        <dbReference type="ARBA" id="ARBA00009302"/>
    </source>
</evidence>
<dbReference type="PROSITE" id="PS50262">
    <property type="entry name" value="G_PROTEIN_RECEP_F1_2"/>
    <property type="match status" value="1"/>
</dbReference>
<evidence type="ECO:0000256" key="1">
    <source>
        <dbReference type="ARBA" id="ARBA00004370"/>
    </source>
</evidence>
<comment type="subcellular location">
    <subcellularLocation>
        <location evidence="1">Membrane</location>
    </subcellularLocation>
</comment>
<feature type="transmembrane region" description="Helical" evidence="22">
    <location>
        <begin position="7"/>
        <end position="26"/>
    </location>
</feature>
<evidence type="ECO:0000256" key="18">
    <source>
        <dbReference type="ARBA" id="ARBA00023268"/>
    </source>
</evidence>
<dbReference type="InterPro" id="IPR036393">
    <property type="entry name" value="AceGlu_kinase-like_sf"/>
</dbReference>
<evidence type="ECO:0000256" key="19">
    <source>
        <dbReference type="ARBA" id="ARBA00049024"/>
    </source>
</evidence>
<feature type="region of interest" description="Disordered" evidence="21">
    <location>
        <begin position="167"/>
        <end position="191"/>
    </location>
</feature>
<evidence type="ECO:0000256" key="16">
    <source>
        <dbReference type="ARBA" id="ARBA00023002"/>
    </source>
</evidence>
<dbReference type="PROSITE" id="PS01223">
    <property type="entry name" value="PROA"/>
    <property type="match status" value="1"/>
</dbReference>
<dbReference type="InterPro" id="IPR001048">
    <property type="entry name" value="Asp/Glu/Uridylate_kinase"/>
</dbReference>
<dbReference type="CDD" id="cd04256">
    <property type="entry name" value="AAK_P5CS_ProBA"/>
    <property type="match status" value="1"/>
</dbReference>
<evidence type="ECO:0000256" key="6">
    <source>
        <dbReference type="ARBA" id="ARBA00010663"/>
    </source>
</evidence>
<proteinExistence type="inferred from homology"/>
<dbReference type="InterPro" id="IPR019797">
    <property type="entry name" value="Glutamate_5-kinase_CS"/>
</dbReference>
<feature type="domain" description="G-protein coupled receptors family 1 profile" evidence="23">
    <location>
        <begin position="41"/>
        <end position="270"/>
    </location>
</feature>
<sequence length="1129" mass="126525">MNSSKNHFEIVFLFVSDRIISLIISLRKTVPFVELVVAHGSILTILAISFERYYAICLPLKANYLCTNRRAIITVCCLWTIAILATMPILFVTELVDAIYIDGSIVSTCITKVNQEWQRLYYIITIISFFVLPLIILIIVYWIIIKRLIRDDHPSLGINNSRHNSTSEISCSNHHQQNQNNQNQQQQLQSNSRRNSSVIVYRSRRQVIIMLITVVICFFICLLPFRIFTMWLVIVEEDTIRALTMERFYQLLYFCRIMIYVNSMLNPLLYAVVSSKFRHALVDTIWQLLNFFYYICCCCFCCYCCCCGCCSDSDTETEISSSSLDTINTSKHQTKLKQQQQYYRNQINRRQQQHRKATGTCGCHNVGQLLNQRSRRRKLFLMRQSTTLTTTTASSSLTGDGSLKQQQQNNNSIRSTVTNFIPSSSIDGSAVITRDDECGLALGRLASIVEQVSELHKEGRDVLMVTSGAVAFGKQKLASELRMSMSMRETLSRANDHLQARGMTLLEPRAAAAVGQSGLMALYDAMFAQYGITIAQILINKTDFRNPTSRQNLASTVFELLKFDIIPIINTNDAVVSPALPDVDLEGVISVNDNDILAAHLAVEVNSDALFLLSDVNGIYTKPPKQEGARLLHTYDPSIAENITFGEGSRVGTGGMESKVNSAVWALNRGVSVVICNGMQDDAIANIMSGKRVGTFFTQIPEQIESTQAMIQNEERIDTILESNERDLIKARATDLAKPLLDRLALNETKLKSLSIGLRQIADSSESVLGRQRRRTRISNGLDLCQITVPLGVLLVIFESRPDCLPQIAALSIASGNGLLAKGGKEAWETNQTLHQLIQEALSSISSDVRMAVNLVSTREDVAELIQADNGIDLIIPRGSSELVRSIQEQSQNIPVLGHSEGICHVYIDDRADMDKAIRIVRDSKCDYPSACNAIETLLLHRDLIDRQDDDFFHRLCNTLKQESVRLYSGPRLHQLLTFGPPKAKNLQTEYGGLEMAIEIVDDYHQAIDHINFNGSGHTDCIVTNDENRAKEFLRDVDSACVFHNCSTRFADGYRFGLGAEVGISTGRIHARGPVGIEGLLTTKWQLVGQGHVVQDFEKNGFCQYEHQSLPIESEYPTTTTTKFKQIKC</sequence>
<evidence type="ECO:0000259" key="23">
    <source>
        <dbReference type="PROSITE" id="PS50262"/>
    </source>
</evidence>
<dbReference type="PANTHER" id="PTHR11063:SF8">
    <property type="entry name" value="DELTA-1-PYRROLINE-5-CARBOXYLATE SYNTHASE"/>
    <property type="match status" value="1"/>
</dbReference>
<dbReference type="PANTHER" id="PTHR11063">
    <property type="entry name" value="GLUTAMATE SEMIALDEHYDE DEHYDROGENASE"/>
    <property type="match status" value="1"/>
</dbReference>
<evidence type="ECO:0000256" key="8">
    <source>
        <dbReference type="ARBA" id="ARBA00022650"/>
    </source>
</evidence>
<dbReference type="InterPro" id="IPR017452">
    <property type="entry name" value="GPCR_Rhodpsn_7TM"/>
</dbReference>
<feature type="transmembrane region" description="Helical" evidence="22">
    <location>
        <begin position="71"/>
        <end position="91"/>
    </location>
</feature>
<organism evidence="24 25">
    <name type="scientific">Dermatophagoides pteronyssinus</name>
    <name type="common">European house dust mite</name>
    <dbReference type="NCBI Taxonomy" id="6956"/>
    <lineage>
        <taxon>Eukaryota</taxon>
        <taxon>Metazoa</taxon>
        <taxon>Ecdysozoa</taxon>
        <taxon>Arthropoda</taxon>
        <taxon>Chelicerata</taxon>
        <taxon>Arachnida</taxon>
        <taxon>Acari</taxon>
        <taxon>Acariformes</taxon>
        <taxon>Sarcoptiformes</taxon>
        <taxon>Astigmata</taxon>
        <taxon>Psoroptidia</taxon>
        <taxon>Analgoidea</taxon>
        <taxon>Pyroglyphidae</taxon>
        <taxon>Dermatophagoidinae</taxon>
        <taxon>Dermatophagoides</taxon>
    </lineage>
</organism>
<evidence type="ECO:0000256" key="17">
    <source>
        <dbReference type="ARBA" id="ARBA00023136"/>
    </source>
</evidence>